<evidence type="ECO:0000259" key="6">
    <source>
        <dbReference type="PROSITE" id="PS51190"/>
    </source>
</evidence>
<dbReference type="InterPro" id="IPR014009">
    <property type="entry name" value="PIK_FAT"/>
</dbReference>
<accession>I3EIU9</accession>
<dbReference type="InterPro" id="IPR011009">
    <property type="entry name" value="Kinase-like_dom_sf"/>
</dbReference>
<dbReference type="VEuPathDB" id="MicrosporidiaDB:NEQG_00965"/>
<feature type="domain" description="FATC" evidence="6">
    <location>
        <begin position="3195"/>
        <end position="3241"/>
    </location>
</feature>
<dbReference type="GO" id="GO:0004672">
    <property type="term" value="F:protein kinase activity"/>
    <property type="evidence" value="ECO:0007669"/>
    <property type="project" value="UniProtKB-ARBA"/>
</dbReference>
<name>I3EIU9_NEMP3</name>
<dbReference type="Gene3D" id="1.10.1070.11">
    <property type="entry name" value="Phosphatidylinositol 3-/4-kinase, catalytic domain"/>
    <property type="match status" value="1"/>
</dbReference>
<dbReference type="InterPro" id="IPR000403">
    <property type="entry name" value="PI3/4_kinase_cat_dom"/>
</dbReference>
<dbReference type="FunCoup" id="I3EIU9">
    <property type="interactions" value="226"/>
</dbReference>
<dbReference type="Pfam" id="PF02259">
    <property type="entry name" value="FAT"/>
    <property type="match status" value="1"/>
</dbReference>
<proteinExistence type="inferred from homology"/>
<dbReference type="OrthoDB" id="5570127at2759"/>
<dbReference type="InterPro" id="IPR046805">
    <property type="entry name" value="Tra1_ring"/>
</dbReference>
<reference evidence="7" key="1">
    <citation type="submission" date="2011-01" db="EMBL/GenBank/DDBJ databases">
        <title>The Genome Sequence of Nematocida parisii strain ERTm3.</title>
        <authorList>
            <consortium name="The Broad Institute Genome Sequencing Platform"/>
            <consortium name="The Broad Institute Genome Sequencing Center for Infectious Disease"/>
            <person name="Cuomo C."/>
            <person name="Troemel E."/>
            <person name="Young S.K."/>
            <person name="Zeng Q."/>
            <person name="Gargeya S."/>
            <person name="Fitzgerald M."/>
            <person name="Haas B."/>
            <person name="Abouelleil A."/>
            <person name="Alvarado L."/>
            <person name="Arachchi H.M."/>
            <person name="Berlin A."/>
            <person name="Chapman S.B."/>
            <person name="Gearin G."/>
            <person name="Goldberg J."/>
            <person name="Griggs A."/>
            <person name="Gujja S."/>
            <person name="Hansen M."/>
            <person name="Heiman D."/>
            <person name="Howarth C."/>
            <person name="Larimer J."/>
            <person name="Lui A."/>
            <person name="MacDonald P.J.P."/>
            <person name="McCowen C."/>
            <person name="Montmayeur A."/>
            <person name="Murphy C."/>
            <person name="Neiman D."/>
            <person name="Pearson M."/>
            <person name="Priest M."/>
            <person name="Roberts A."/>
            <person name="Saif S."/>
            <person name="Shea T."/>
            <person name="Sisk P."/>
            <person name="Stolte C."/>
            <person name="Sykes S."/>
            <person name="Wortman J."/>
            <person name="Nusbaum C."/>
            <person name="Birren B."/>
        </authorList>
    </citation>
    <scope>NUCLEOTIDE SEQUENCE</scope>
    <source>
        <strain evidence="7">ERTm3</strain>
    </source>
</reference>
<dbReference type="OMA" id="NEWNQMQ"/>
<dbReference type="GO" id="GO:0035267">
    <property type="term" value="C:NuA4 histone acetyltransferase complex"/>
    <property type="evidence" value="ECO:0007669"/>
    <property type="project" value="TreeGrafter"/>
</dbReference>
<dbReference type="Pfam" id="PF20206">
    <property type="entry name" value="Tra1_ring"/>
    <property type="match status" value="2"/>
</dbReference>
<dbReference type="STRING" id="935791.I3EIU9"/>
<dbReference type="CDD" id="cd05163">
    <property type="entry name" value="PIKK_TRRAP"/>
    <property type="match status" value="1"/>
</dbReference>
<dbReference type="SUPFAM" id="SSF48452">
    <property type="entry name" value="TPR-like"/>
    <property type="match status" value="1"/>
</dbReference>
<dbReference type="Pfam" id="PF20175">
    <property type="entry name" value="Tra1_central"/>
    <property type="match status" value="1"/>
</dbReference>
<dbReference type="InterPro" id="IPR046807">
    <property type="entry name" value="Tra1_central"/>
</dbReference>
<dbReference type="PROSITE" id="PS51189">
    <property type="entry name" value="FAT"/>
    <property type="match status" value="1"/>
</dbReference>
<keyword evidence="7" id="KW-0418">Kinase</keyword>
<dbReference type="InterPro" id="IPR050517">
    <property type="entry name" value="DDR_Repair_Kinase"/>
</dbReference>
<dbReference type="PANTHER" id="PTHR11139:SF1">
    <property type="entry name" value="TRANSFORMATION_TRANSCRIPTION DOMAIN-ASSOCIATED PROTEIN"/>
    <property type="match status" value="1"/>
</dbReference>
<dbReference type="InterPro" id="IPR011990">
    <property type="entry name" value="TPR-like_helical_dom_sf"/>
</dbReference>
<feature type="domain" description="FAT" evidence="5">
    <location>
        <begin position="2233"/>
        <end position="2731"/>
    </location>
</feature>
<organism evidence="7 8">
    <name type="scientific">Nematocida parisii (strain ERTm3)</name>
    <name type="common">Nematode killer fungus</name>
    <dbReference type="NCBI Taxonomy" id="935791"/>
    <lineage>
        <taxon>Eukaryota</taxon>
        <taxon>Fungi</taxon>
        <taxon>Fungi incertae sedis</taxon>
        <taxon>Microsporidia</taxon>
        <taxon>Nematocida</taxon>
    </lineage>
</organism>
<evidence type="ECO:0000313" key="8">
    <source>
        <dbReference type="Proteomes" id="UP000002872"/>
    </source>
</evidence>
<comment type="similarity">
    <text evidence="1">Belongs to the PI3/PI4-kinase family. TRA1 subfamily.</text>
</comment>
<dbReference type="SUPFAM" id="SSF48371">
    <property type="entry name" value="ARM repeat"/>
    <property type="match status" value="2"/>
</dbReference>
<keyword evidence="2" id="KW-0802">TPR repeat</keyword>
<dbReference type="GO" id="GO:0005634">
    <property type="term" value="C:nucleus"/>
    <property type="evidence" value="ECO:0007669"/>
    <property type="project" value="TreeGrafter"/>
</dbReference>
<dbReference type="EMBL" id="GL870877">
    <property type="protein sequence ID" value="EIJ89146.1"/>
    <property type="molecule type" value="Genomic_DNA"/>
</dbReference>
<feature type="domain" description="PI3K/PI4K catalytic" evidence="4">
    <location>
        <begin position="2913"/>
        <end position="3229"/>
    </location>
</feature>
<evidence type="ECO:0000256" key="2">
    <source>
        <dbReference type="PROSITE-ProRule" id="PRU00339"/>
    </source>
</evidence>
<dbReference type="GO" id="GO:0006355">
    <property type="term" value="P:regulation of DNA-templated transcription"/>
    <property type="evidence" value="ECO:0007669"/>
    <property type="project" value="TreeGrafter"/>
</dbReference>
<dbReference type="InterPro" id="IPR036940">
    <property type="entry name" value="PI3/4_kinase_cat_sf"/>
</dbReference>
<evidence type="ECO:0000256" key="1">
    <source>
        <dbReference type="ARBA" id="ARBA00007234"/>
    </source>
</evidence>
<dbReference type="HOGENOM" id="CLU_000129_1_0_1"/>
<dbReference type="InterPro" id="IPR016024">
    <property type="entry name" value="ARM-type_fold"/>
</dbReference>
<dbReference type="PANTHER" id="PTHR11139">
    <property type="entry name" value="ATAXIA TELANGIECTASIA MUTATED ATM -RELATED"/>
    <property type="match status" value="1"/>
</dbReference>
<dbReference type="SUPFAM" id="SSF56112">
    <property type="entry name" value="Protein kinase-like (PK-like)"/>
    <property type="match status" value="1"/>
</dbReference>
<evidence type="ECO:0000259" key="4">
    <source>
        <dbReference type="PROSITE" id="PS50290"/>
    </source>
</evidence>
<evidence type="ECO:0000256" key="3">
    <source>
        <dbReference type="SAM" id="MobiDB-lite"/>
    </source>
</evidence>
<dbReference type="Proteomes" id="UP000002872">
    <property type="component" value="Unassembled WGS sequence"/>
</dbReference>
<dbReference type="GO" id="GO:0000124">
    <property type="term" value="C:SAGA complex"/>
    <property type="evidence" value="ECO:0007669"/>
    <property type="project" value="TreeGrafter"/>
</dbReference>
<feature type="repeat" description="TPR" evidence="2">
    <location>
        <begin position="2583"/>
        <end position="2616"/>
    </location>
</feature>
<keyword evidence="7" id="KW-0808">Transferase</keyword>
<dbReference type="PROSITE" id="PS51190">
    <property type="entry name" value="FATC"/>
    <property type="match status" value="1"/>
</dbReference>
<sequence>MKIEEIHNKDLLLSDRIDILYNWRATEYFFQYVQDTNVVTNKIIPLLIEGLAGTKEDKKKTMSVLIRIRINSSIPSELIDRLIDIVEKEALTNISLAVRCLIEITKKTKPTAQQHIKILSAITGFFMNLTNDLHSSENENETRRALLLSSEPIILLLFLTQISREEFIKNFLPLAKALSSFVLFFIQRTDSINLYLINENIKLQCITTLTQIISLFMSVLKDNPPEIVALSSFIPELSIFLLGYCPDDAVTIKKDIYHHLSILKTEKKRIFASYSEIILKDGILLRPKNPVLKLLGLTLSTEFLIMFRDITHRHLSLKVCREAAKIMCESTDHTLNKLCANVLVQINDTTISDNISIAEKGFFIRMNYSAFVTAFRHYSKLKVTEETKNVLRSIIRGMKNTMHYFSLFQNIPSNSIVFSLKCFSPYEVQELSNNLGIAFTPFNHFDLEKKSDIIIVCEFLLIFFYLDAALFEKVLLDNVEILFNSTKKNKDMFIIWRQFLAYAGVARKFSEIIMRELLKIAHNEKDKEFIILGFREIFTSFAVHTVEIESVVAGNLLEIFRKCLVSEERLLYTLEIVKDLFKAAGKEKLDNLHKEMALALPGFFVKIEEIIRHHPNRVEPVELILTIPVKISGLLPFLGQMSKVLVRALCLKNQLSVLAMEILEMCVDNLNSEFLISYLGDEIDNIFTTLVNLVQEEESSVMAIKLLGKLSGKASTSFNVTASGKDEKKSSLTVIIPGKTDRIQIGISEILMKAAKILSGEAPGSQEQALALVGHYFYMFLKWDELSDTILRVWSREMEVIKNADFKELHSKVRSGAFNPADEEWVAEQEGITIPCELISALFKCAADPREKQSAPIQNTIATVTDIYNVGTLPGGEQACAATEDVDGDIAGQASANAVEAKKMLIALYSFVSIFKSLELIYFEEFQRRVRVDVFHLISALTRAFGHPSTEGVAQTVLATMYNISLKICGTREKTSQMTLFYNILHSFCSACYAHSDEEKICGIQGILFMTQSLEIGVNWLLYQEIRIVKALFFSLSSIRYNTVESVREGIFHICRTTHDPAVEAEPTKSEYFMQLIFTFAQELSHPLERVRSVARECLNYSAELFGSDASAFLHPIKEKILAQVLSKPLRALPDGVQIGNMEIMRYLFGLRPPLMTIDDRMERFIGEAFRIIASPNGTIELKKAAVQLFVAAANSPDFNSIHLLMKISQMLIKGLFSKEEEICDVCRDGLRQMYILGREPERELLQTWLVPIVNTIGQKKNVESVIPGLLHLQSLDRELFKTGLASSLLEILTQQGPGLSLSEEIVDMIYEIFAKTPHLPEGEFLTRSILTYVHHFKTTPPKMKRKGISEYLSNRPMAASFLFRLANDDDTAYYILHRHLLEISAGSVLRMNNLSVGSQHSGTLSGGHYRSNHSMIVSAQSTWRQYVLSDAAGEAFTLDSIDRMVDIWRETTGDAEFERIVRKWSFKSVEGFIRYYTVEELRTLPIKRPQEDSELVLALFMDSLNKEIILKIDPKVQKRILLTVEPLITDKSILCVDGMPPWRIEVAMILIKDGPTSLLQQNKPAYSNVKPQGRASARSAMRSAKNSRGNSPSLGEGVGSPRESADRYRIAEYLTQVLELEALEPVDAIRITAFLVEFDPRPNTDAFLPLITAHPEYAEHAIKGIVSLLKRYGVEPFIESISSALEDDTLYRTHLYIFLPAIVKVPELFTGSGIEAVVCTMIQRLFTSGSARIALLLLQASIVWYKEGAICDGVALILTSSYVLYYIHNKTGEIVEGISALPFYDRPILIAADRIHPQSVATLYTEIGKSSKALAVSLRGAVNACLVEEGMGALEQIIPVAAKVDKECVSEIFQGLIAKGIFPKLAIMCAELLNGEEPAEKAMHMLEESLKDGTSTLSDTLPAGLKLALKYPTTEILTVLAQILSKYPEVFRYSETAEGVVNIVQSPNVPSALKQSVLLAMESEEYQEIRLGLVHTAYIDPQMHREDIVSGLQPLFVKGLSCSSDRIRSDFFKVFDQGVSSIPEERLLYLSTFEWDLFEKGTWLPAFCRMVLGMFDVVSLQTVAFWDLSGLEFAEPYSMLSKEEDIRNAPEEITGHAAFGSLPALFQEFKKYKASKKSVMGCVLSLLHDNELAASQIIKSLLPGIIEYLPERIKSSLHARIEDMLVRLGKLGVPRISETAECMIIGISTLCQSASNYAPIRAVESKSESECLHGFTEEQNENEKKKSCEACRILEVSQYTGAWSAAAHVLQDKLETAAIYNAIEEKDYFLAQLRISAFYPETVQALLLQQIGDIKSAQAAYEDIQTKAQSGVLLYNESEYKIWEEQWIDCAEHMQQWDLLSEIGVATKNPSLTAKAKWHSLDFSIESDRTAFKGLLDGIPLIDKTFYYLFIIGEKTQETEQSLYRIVTSTIEEIGKYPRLSPRQLRAVERFQIVVEMNESWQINGSDDLRRDLTGILQAWKERVPFEWASVSFWSMLVRWRTHVFSSIWNGRTKEKTLQYRGYHETAHILNLFSKTLRKHQILPAALSNLDSIYTLPNIEISDAYMKLEEHAKCYLQMKEYAAGLDLLGMTNLNYFTPAQKSGVFLLRGTLLEEKGALEDAAKVYAQAVQVHPTNAKVWYRWGLLSSKTNRANAVNAFMQAIAISPGALARKAVVEIVSLMDLEPANKEIEKIFDTAAAEIDVWCFVPFVIQIVSILAGSGSLMAASVLSRVAHIYPQAVYFPIRNALEEERRSGVKEGPISDLWTFLKTGFTLMCINIEGIVESFTMRLRASAEEEFYRLITALLSESLQQLFGKEPKENGSLLIAIQKISEMIGMSSLAQKYKSSFDEDFSCFLKESVSPQSIFELSQKLLVWKKSMERLLLSHPKSISIENISRRLVDFDQRNDDIEVFGQYVDISDRAPQMVKISRFEPDIYIKRRGGMSLRELTIRGNNGRVYPISLQMPSGKTARREERFIQALSLFNASITKTVEIKKRRGCIPIKKIVSLNNQTKIFIEAEPMQSLNDILYKHMGAENVFQMIFQCRQDLHSMDNPGPLVETDALDPEKRVKMFLKACGTMGDDLIYNHFMNSFNLQSDFFYFRKSVSISYSIHCFLSYVFSIGSRMPSRVFIGESTGKVYSTDFYPSFCDKASFEEVPFRLTPNIQRIIGRAGLEGPFFTTMYHMARVFSKKTYLLRYMDVLAREEESPEHAENSMRIVRHKVHELLRMDEGPSMSIIKLIGNATSPERLSMMDPQWHPWM</sequence>
<dbReference type="InterPro" id="IPR003151">
    <property type="entry name" value="PIK-rel_kinase_FAT"/>
</dbReference>
<dbReference type="InParanoid" id="I3EIU9"/>
<keyword evidence="8" id="KW-1185">Reference proteome</keyword>
<evidence type="ECO:0000259" key="5">
    <source>
        <dbReference type="PROSITE" id="PS51189"/>
    </source>
</evidence>
<evidence type="ECO:0000313" key="7">
    <source>
        <dbReference type="EMBL" id="EIJ89146.1"/>
    </source>
</evidence>
<gene>
    <name evidence="7" type="ORF">NEQG_00965</name>
</gene>
<dbReference type="InterPro" id="IPR019734">
    <property type="entry name" value="TPR_rpt"/>
</dbReference>
<dbReference type="InterPro" id="IPR003152">
    <property type="entry name" value="FATC_dom"/>
</dbReference>
<dbReference type="PROSITE" id="PS50290">
    <property type="entry name" value="PI3_4_KINASE_3"/>
    <property type="match status" value="1"/>
</dbReference>
<dbReference type="Pfam" id="PF00454">
    <property type="entry name" value="PI3_PI4_kinase"/>
    <property type="match status" value="1"/>
</dbReference>
<feature type="compositionally biased region" description="Low complexity" evidence="3">
    <location>
        <begin position="1575"/>
        <end position="1589"/>
    </location>
</feature>
<protein>
    <submittedName>
        <fullName evidence="7">Atypical/PIKK/TRRAP protein kinase</fullName>
    </submittedName>
</protein>
<dbReference type="SMART" id="SM01343">
    <property type="entry name" value="FATC"/>
    <property type="match status" value="1"/>
</dbReference>
<dbReference type="PROSITE" id="PS50005">
    <property type="entry name" value="TPR"/>
    <property type="match status" value="1"/>
</dbReference>
<dbReference type="GO" id="GO:0006281">
    <property type="term" value="P:DNA repair"/>
    <property type="evidence" value="ECO:0007669"/>
    <property type="project" value="TreeGrafter"/>
</dbReference>
<feature type="region of interest" description="Disordered" evidence="3">
    <location>
        <begin position="1563"/>
        <end position="1603"/>
    </location>
</feature>
<dbReference type="SMART" id="SM00146">
    <property type="entry name" value="PI3Kc"/>
    <property type="match status" value="1"/>
</dbReference>
<dbReference type="Gene3D" id="1.25.40.10">
    <property type="entry name" value="Tetratricopeptide repeat domain"/>
    <property type="match status" value="1"/>
</dbReference>